<dbReference type="RefSeq" id="WP_203473494.1">
    <property type="nucleotide sequence ID" value="NZ_AP022873.1"/>
</dbReference>
<accession>A0A7G1H1M5</accession>
<dbReference type="InterPro" id="IPR000595">
    <property type="entry name" value="cNMP-bd_dom"/>
</dbReference>
<gene>
    <name evidence="6" type="ORF">JZK55_09650</name>
</gene>
<dbReference type="PROSITE" id="PS00889">
    <property type="entry name" value="CNMP_BINDING_2"/>
    <property type="match status" value="1"/>
</dbReference>
<sequence length="232" mass="26054">MKSDTNRELINGFLKEIPIFNALSDRYIRHLSDDFIIRSVNKGETIFYQSDNSTDLYIVLEGAVKASLLNQDGEELILATFCKGDFFGEMSLLDGKPRSATMIAVDDSILGILRREKFLLAVKNDPMIAIDLLSALVQRMRMANGMIESLAFLDVSQRLVKLLLQIAKTDGDIDRNGFFRIKKLTHKELAAHAGASREAITKVMKVLAFKELVKEEGGYFLISPNAEDVYNE</sequence>
<evidence type="ECO:0000256" key="2">
    <source>
        <dbReference type="ARBA" id="ARBA00023125"/>
    </source>
</evidence>
<dbReference type="GO" id="GO:0003677">
    <property type="term" value="F:DNA binding"/>
    <property type="evidence" value="ECO:0007669"/>
    <property type="project" value="UniProtKB-KW"/>
</dbReference>
<dbReference type="Pfam" id="PF00027">
    <property type="entry name" value="cNMP_binding"/>
    <property type="match status" value="1"/>
</dbReference>
<keyword evidence="1" id="KW-0805">Transcription regulation</keyword>
<dbReference type="GO" id="GO:0003700">
    <property type="term" value="F:DNA-binding transcription factor activity"/>
    <property type="evidence" value="ECO:0007669"/>
    <property type="project" value="TreeGrafter"/>
</dbReference>
<keyword evidence="2" id="KW-0238">DNA-binding</keyword>
<evidence type="ECO:0000256" key="3">
    <source>
        <dbReference type="ARBA" id="ARBA00023163"/>
    </source>
</evidence>
<dbReference type="Gene3D" id="2.60.120.10">
    <property type="entry name" value="Jelly Rolls"/>
    <property type="match status" value="1"/>
</dbReference>
<dbReference type="PANTHER" id="PTHR24567">
    <property type="entry name" value="CRP FAMILY TRANSCRIPTIONAL REGULATORY PROTEIN"/>
    <property type="match status" value="1"/>
</dbReference>
<organism evidence="6 7">
    <name type="scientific">Dissulfurispira thermophila</name>
    <dbReference type="NCBI Taxonomy" id="2715679"/>
    <lineage>
        <taxon>Bacteria</taxon>
        <taxon>Pseudomonadati</taxon>
        <taxon>Nitrospirota</taxon>
        <taxon>Thermodesulfovibrionia</taxon>
        <taxon>Thermodesulfovibrionales</taxon>
        <taxon>Dissulfurispiraceae</taxon>
        <taxon>Dissulfurispira</taxon>
    </lineage>
</organism>
<dbReference type="SUPFAM" id="SSF46785">
    <property type="entry name" value="Winged helix' DNA-binding domain"/>
    <property type="match status" value="1"/>
</dbReference>
<evidence type="ECO:0000259" key="4">
    <source>
        <dbReference type="PROSITE" id="PS50042"/>
    </source>
</evidence>
<evidence type="ECO:0000256" key="1">
    <source>
        <dbReference type="ARBA" id="ARBA00023015"/>
    </source>
</evidence>
<dbReference type="EMBL" id="AP022873">
    <property type="protein sequence ID" value="BCB96043.1"/>
    <property type="molecule type" value="Genomic_DNA"/>
</dbReference>
<dbReference type="KEGG" id="dtp:JZK55_09650"/>
<dbReference type="AlphaFoldDB" id="A0A7G1H1M5"/>
<evidence type="ECO:0000259" key="5">
    <source>
        <dbReference type="PROSITE" id="PS51063"/>
    </source>
</evidence>
<dbReference type="InterPro" id="IPR018488">
    <property type="entry name" value="cNMP-bd_CS"/>
</dbReference>
<dbReference type="SUPFAM" id="SSF51206">
    <property type="entry name" value="cAMP-binding domain-like"/>
    <property type="match status" value="1"/>
</dbReference>
<dbReference type="InterPro" id="IPR014710">
    <property type="entry name" value="RmlC-like_jellyroll"/>
</dbReference>
<dbReference type="InterPro" id="IPR018490">
    <property type="entry name" value="cNMP-bd_dom_sf"/>
</dbReference>
<dbReference type="PANTHER" id="PTHR24567:SF74">
    <property type="entry name" value="HTH-TYPE TRANSCRIPTIONAL REGULATOR ARCR"/>
    <property type="match status" value="1"/>
</dbReference>
<proteinExistence type="predicted"/>
<dbReference type="SMART" id="SM00100">
    <property type="entry name" value="cNMP"/>
    <property type="match status" value="1"/>
</dbReference>
<dbReference type="InterPro" id="IPR036390">
    <property type="entry name" value="WH_DNA-bd_sf"/>
</dbReference>
<dbReference type="PROSITE" id="PS51063">
    <property type="entry name" value="HTH_CRP_2"/>
    <property type="match status" value="1"/>
</dbReference>
<reference evidence="6 7" key="1">
    <citation type="submission" date="2020-03" db="EMBL/GenBank/DDBJ databases">
        <title>Complete genome sequences of two sulfur-disproportionating bacterial strains T55J and Mzg5.</title>
        <authorList>
            <person name="Umezawa K."/>
            <person name="Kojima H."/>
            <person name="Kato Y."/>
            <person name="Fukui M."/>
        </authorList>
    </citation>
    <scope>NUCLEOTIDE SEQUENCE [LARGE SCALE GENOMIC DNA]</scope>
    <source>
        <strain evidence="6 7">T55J</strain>
    </source>
</reference>
<keyword evidence="3" id="KW-0804">Transcription</keyword>
<dbReference type="CDD" id="cd00038">
    <property type="entry name" value="CAP_ED"/>
    <property type="match status" value="1"/>
</dbReference>
<feature type="domain" description="HTH crp-type" evidence="5">
    <location>
        <begin position="153"/>
        <end position="227"/>
    </location>
</feature>
<dbReference type="InterPro" id="IPR050397">
    <property type="entry name" value="Env_Response_Regulators"/>
</dbReference>
<dbReference type="Proteomes" id="UP000516360">
    <property type="component" value="Chromosome"/>
</dbReference>
<dbReference type="Pfam" id="PF13545">
    <property type="entry name" value="HTH_Crp_2"/>
    <property type="match status" value="1"/>
</dbReference>
<feature type="domain" description="Cyclic nucleotide-binding" evidence="4">
    <location>
        <begin position="19"/>
        <end position="139"/>
    </location>
</feature>
<dbReference type="PROSITE" id="PS50042">
    <property type="entry name" value="CNMP_BINDING_3"/>
    <property type="match status" value="1"/>
</dbReference>
<dbReference type="Gene3D" id="1.10.10.10">
    <property type="entry name" value="Winged helix-like DNA-binding domain superfamily/Winged helix DNA-binding domain"/>
    <property type="match status" value="1"/>
</dbReference>
<protein>
    <submittedName>
        <fullName evidence="6">Catabolite gene activator</fullName>
    </submittedName>
</protein>
<evidence type="ECO:0000313" key="7">
    <source>
        <dbReference type="Proteomes" id="UP000516360"/>
    </source>
</evidence>
<dbReference type="InterPro" id="IPR036388">
    <property type="entry name" value="WH-like_DNA-bd_sf"/>
</dbReference>
<evidence type="ECO:0000313" key="6">
    <source>
        <dbReference type="EMBL" id="BCB96043.1"/>
    </source>
</evidence>
<name>A0A7G1H1M5_9BACT</name>
<keyword evidence="7" id="KW-1185">Reference proteome</keyword>
<dbReference type="GO" id="GO:0005829">
    <property type="term" value="C:cytosol"/>
    <property type="evidence" value="ECO:0007669"/>
    <property type="project" value="TreeGrafter"/>
</dbReference>
<dbReference type="InterPro" id="IPR012318">
    <property type="entry name" value="HTH_CRP"/>
</dbReference>